<dbReference type="InterPro" id="IPR041698">
    <property type="entry name" value="Methyltransf_25"/>
</dbReference>
<dbReference type="PANTHER" id="PTHR43861">
    <property type="entry name" value="TRANS-ACONITATE 2-METHYLTRANSFERASE-RELATED"/>
    <property type="match status" value="1"/>
</dbReference>
<dbReference type="SUPFAM" id="SSF53335">
    <property type="entry name" value="S-adenosyl-L-methionine-dependent methyltransferases"/>
    <property type="match status" value="1"/>
</dbReference>
<dbReference type="KEGG" id="pce:PECL_1124"/>
<gene>
    <name evidence="3" type="ordered locus">PECL_1124</name>
</gene>
<name>G8PDQ1_PEDCP</name>
<dbReference type="GO" id="GO:0008168">
    <property type="term" value="F:methyltransferase activity"/>
    <property type="evidence" value="ECO:0007669"/>
    <property type="project" value="UniProtKB-KW"/>
</dbReference>
<dbReference type="AlphaFoldDB" id="G8PDQ1"/>
<dbReference type="STRING" id="701521.PECL_1124"/>
<keyword evidence="4" id="KW-1185">Reference proteome</keyword>
<dbReference type="RefSeq" id="WP_014215582.1">
    <property type="nucleotide sequence ID" value="NC_016605.1"/>
</dbReference>
<dbReference type="Proteomes" id="UP000005444">
    <property type="component" value="Chromosome"/>
</dbReference>
<dbReference type="CDD" id="cd02440">
    <property type="entry name" value="AdoMet_MTases"/>
    <property type="match status" value="1"/>
</dbReference>
<evidence type="ECO:0000256" key="1">
    <source>
        <dbReference type="ARBA" id="ARBA00022679"/>
    </source>
</evidence>
<evidence type="ECO:0000313" key="4">
    <source>
        <dbReference type="Proteomes" id="UP000005444"/>
    </source>
</evidence>
<evidence type="ECO:0000259" key="2">
    <source>
        <dbReference type="Pfam" id="PF13649"/>
    </source>
</evidence>
<proteinExistence type="predicted"/>
<keyword evidence="3" id="KW-0489">Methyltransferase</keyword>
<feature type="domain" description="Methyltransferase" evidence="2">
    <location>
        <begin position="38"/>
        <end position="132"/>
    </location>
</feature>
<dbReference type="Gene3D" id="3.40.50.150">
    <property type="entry name" value="Vaccinia Virus protein VP39"/>
    <property type="match status" value="1"/>
</dbReference>
<organism evidence="3 4">
    <name type="scientific">Pediococcus claussenii (strain ATCC BAA-344 / DSM 14800 / JCM 18046 / KCTC 3811 / LMG 21948 / P06)</name>
    <dbReference type="NCBI Taxonomy" id="701521"/>
    <lineage>
        <taxon>Bacteria</taxon>
        <taxon>Bacillati</taxon>
        <taxon>Bacillota</taxon>
        <taxon>Bacilli</taxon>
        <taxon>Lactobacillales</taxon>
        <taxon>Lactobacillaceae</taxon>
        <taxon>Pediococcus</taxon>
    </lineage>
</organism>
<protein>
    <submittedName>
        <fullName evidence="3">Methyltransferase domain protein</fullName>
    </submittedName>
</protein>
<keyword evidence="1" id="KW-0808">Transferase</keyword>
<evidence type="ECO:0000313" key="3">
    <source>
        <dbReference type="EMBL" id="AEV95386.1"/>
    </source>
</evidence>
<accession>G8PDQ1</accession>
<sequence>MIYQTFAGLYDQLFDSDMYQKWFEYTKKSVKTSNNQWLELACGAGRLAVLLAKDGQWVTGFDLSDEMLALANQHAEEADVDLELIQGNMLDLNGLEDYDVISCYADSFCYLQSIQEVKLAFRQVYEHLKKDGTFIFDVITPYQTNQVYPGYMYNYQDDDRAFMWESFEGDTANSVEHELTFFIKNDSNDFKRVSEIHIEQTYELQNYLSVLQDVGFANVEVSSDFGKSEVKKDSTRWFFKCRRS</sequence>
<dbReference type="Gene3D" id="2.20.25.110">
    <property type="entry name" value="S-adenosyl-L-methionine-dependent methyltransferases"/>
    <property type="match status" value="1"/>
</dbReference>
<dbReference type="HOGENOM" id="CLU_069129_5_2_9"/>
<dbReference type="PATRIC" id="fig|701521.8.peg.1066"/>
<dbReference type="GO" id="GO:0032259">
    <property type="term" value="P:methylation"/>
    <property type="evidence" value="ECO:0007669"/>
    <property type="project" value="UniProtKB-KW"/>
</dbReference>
<dbReference type="Pfam" id="PF13649">
    <property type="entry name" value="Methyltransf_25"/>
    <property type="match status" value="1"/>
</dbReference>
<reference evidence="3 4" key="1">
    <citation type="journal article" date="2012" name="J. Bacteriol.">
        <title>Complete Genome Sequence of the Beer Spoilage Organism Pediococcus claussenii ATCC BAA-344T.</title>
        <authorList>
            <person name="Pittet V."/>
            <person name="Abegunde T."/>
            <person name="Marfleet T."/>
            <person name="Haakensen M."/>
            <person name="Morrow K."/>
            <person name="Jayaprakash T."/>
            <person name="Schroeder K."/>
            <person name="Trost B."/>
            <person name="Byrns S."/>
            <person name="Bergsveinson J."/>
            <person name="Kusalik A."/>
            <person name="Ziola B."/>
        </authorList>
    </citation>
    <scope>NUCLEOTIDE SEQUENCE [LARGE SCALE GENOMIC DNA]</scope>
    <source>
        <strain evidence="3 4">ATCC BAA-344</strain>
    </source>
</reference>
<dbReference type="InterPro" id="IPR029063">
    <property type="entry name" value="SAM-dependent_MTases_sf"/>
</dbReference>
<dbReference type="eggNOG" id="COG2227">
    <property type="taxonomic scope" value="Bacteria"/>
</dbReference>
<dbReference type="EMBL" id="CP003137">
    <property type="protein sequence ID" value="AEV95386.1"/>
    <property type="molecule type" value="Genomic_DNA"/>
</dbReference>